<dbReference type="Gene3D" id="1.10.132.120">
    <property type="match status" value="1"/>
</dbReference>
<evidence type="ECO:0000259" key="8">
    <source>
        <dbReference type="Pfam" id="PF21338"/>
    </source>
</evidence>
<dbReference type="Pfam" id="PF01028">
    <property type="entry name" value="Topoisom_I"/>
    <property type="match status" value="1"/>
</dbReference>
<comment type="catalytic activity">
    <reaction evidence="1">
        <text>ATP-independent breakage of single-stranded DNA, followed by passage and rejoining.</text>
        <dbReference type="EC" id="5.6.2.1"/>
    </reaction>
</comment>
<evidence type="ECO:0000256" key="5">
    <source>
        <dbReference type="ARBA" id="ARBA00023125"/>
    </source>
</evidence>
<evidence type="ECO:0000256" key="6">
    <source>
        <dbReference type="ARBA" id="ARBA00023235"/>
    </source>
</evidence>
<organism evidence="9 10">
    <name type="scientific">Arthrobacter cupressi</name>
    <dbReference type="NCBI Taxonomy" id="1045773"/>
    <lineage>
        <taxon>Bacteria</taxon>
        <taxon>Bacillati</taxon>
        <taxon>Actinomycetota</taxon>
        <taxon>Actinomycetes</taxon>
        <taxon>Micrococcales</taxon>
        <taxon>Micrococcaceae</taxon>
        <taxon>Arthrobacter</taxon>
    </lineage>
</organism>
<dbReference type="AlphaFoldDB" id="A0A1G8THC3"/>
<dbReference type="PROSITE" id="PS52038">
    <property type="entry name" value="TOPO_IB_2"/>
    <property type="match status" value="1"/>
</dbReference>
<dbReference type="InterPro" id="IPR001631">
    <property type="entry name" value="TopoI"/>
</dbReference>
<dbReference type="OrthoDB" id="9778962at2"/>
<sequence length="318" mass="35290">MSRLRRSDPSLPGIRRRRAGRGFSYRDAGGSPVSDADLERIRALVIPPAWRQVWICPFANGHIQATGLDDAGRLQYLYHPLWREKRDVEKFTRAALLGQAMPRLRRTAARHLRESRSPRTRALAAAVRLIDLGALRVGDENYRKQNGSYGLTTLRCRHVTVQGESLHLNFPGKSGQLWECTLQDRPLAAFLAPLACRAADAPLLAFEEDDRWIAVDPGMLNDYIRRAAGEDFTAKDLRTWKGTLTAAQTLARTPADVPERKALAKAFEETAALLGNTVAVARDAYVDPRVVDAYLDGSLRRVRVAEAAIARFLAGDAG</sequence>
<evidence type="ECO:0000313" key="9">
    <source>
        <dbReference type="EMBL" id="SDJ40817.1"/>
    </source>
</evidence>
<dbReference type="Pfam" id="PF21338">
    <property type="entry name" value="Top1B_N_bact"/>
    <property type="match status" value="1"/>
</dbReference>
<feature type="domain" description="DNA topoisomerase I catalytic core eukaryotic-type" evidence="7">
    <location>
        <begin position="83"/>
        <end position="282"/>
    </location>
</feature>
<dbReference type="InterPro" id="IPR011010">
    <property type="entry name" value="DNA_brk_join_enz"/>
</dbReference>
<dbReference type="RefSeq" id="WP_074589693.1">
    <property type="nucleotide sequence ID" value="NZ_FNEI01000010.1"/>
</dbReference>
<feature type="domain" description="DNA topoisomerase IB N-terminal" evidence="8">
    <location>
        <begin position="22"/>
        <end position="69"/>
    </location>
</feature>
<dbReference type="EC" id="5.6.2.1" evidence="3"/>
<keyword evidence="4" id="KW-0799">Topoisomerase</keyword>
<reference evidence="10" key="1">
    <citation type="submission" date="2016-10" db="EMBL/GenBank/DDBJ databases">
        <authorList>
            <person name="Varghese N."/>
            <person name="Submissions S."/>
        </authorList>
    </citation>
    <scope>NUCLEOTIDE SEQUENCE [LARGE SCALE GENOMIC DNA]</scope>
    <source>
        <strain evidence="10">CGMCC 1.10783</strain>
    </source>
</reference>
<dbReference type="EMBL" id="FNEI01000010">
    <property type="protein sequence ID" value="SDJ40817.1"/>
    <property type="molecule type" value="Genomic_DNA"/>
</dbReference>
<proteinExistence type="inferred from homology"/>
<keyword evidence="6 9" id="KW-0413">Isomerase</keyword>
<dbReference type="InterPro" id="IPR049331">
    <property type="entry name" value="Top1B_N_bact"/>
</dbReference>
<dbReference type="GO" id="GO:0006265">
    <property type="term" value="P:DNA topological change"/>
    <property type="evidence" value="ECO:0007669"/>
    <property type="project" value="InterPro"/>
</dbReference>
<gene>
    <name evidence="9" type="ORF">SAMN05216555_110106</name>
</gene>
<accession>A0A1G8THC3</accession>
<dbReference type="SUPFAM" id="SSF55869">
    <property type="entry name" value="DNA topoisomerase I domain"/>
    <property type="match status" value="1"/>
</dbReference>
<dbReference type="GO" id="GO:0003677">
    <property type="term" value="F:DNA binding"/>
    <property type="evidence" value="ECO:0007669"/>
    <property type="project" value="UniProtKB-KW"/>
</dbReference>
<name>A0A1G8THC3_9MICC</name>
<evidence type="ECO:0000256" key="3">
    <source>
        <dbReference type="ARBA" id="ARBA00012891"/>
    </source>
</evidence>
<evidence type="ECO:0000313" key="10">
    <source>
        <dbReference type="Proteomes" id="UP000182130"/>
    </source>
</evidence>
<keyword evidence="5" id="KW-0238">DNA-binding</keyword>
<evidence type="ECO:0000256" key="1">
    <source>
        <dbReference type="ARBA" id="ARBA00000213"/>
    </source>
</evidence>
<dbReference type="PRINTS" id="PR00416">
    <property type="entry name" value="EUTPISMRASEI"/>
</dbReference>
<keyword evidence="10" id="KW-1185">Reference proteome</keyword>
<evidence type="ECO:0000256" key="2">
    <source>
        <dbReference type="ARBA" id="ARBA00006645"/>
    </source>
</evidence>
<dbReference type="Proteomes" id="UP000182130">
    <property type="component" value="Unassembled WGS sequence"/>
</dbReference>
<dbReference type="Gene3D" id="3.30.66.10">
    <property type="entry name" value="DNA topoisomerase I domain"/>
    <property type="match status" value="1"/>
</dbReference>
<dbReference type="InterPro" id="IPR035447">
    <property type="entry name" value="DNA_topo_I_N_sf"/>
</dbReference>
<dbReference type="STRING" id="1045773.SAMN05216555_110106"/>
<dbReference type="InterPro" id="IPR013500">
    <property type="entry name" value="TopoI_cat_euk"/>
</dbReference>
<dbReference type="GO" id="GO:0003917">
    <property type="term" value="F:DNA topoisomerase type I (single strand cut, ATP-independent) activity"/>
    <property type="evidence" value="ECO:0007669"/>
    <property type="project" value="UniProtKB-EC"/>
</dbReference>
<dbReference type="InterPro" id="IPR014711">
    <property type="entry name" value="TopoI_cat_a-hlx-sub_euk"/>
</dbReference>
<protein>
    <recommendedName>
        <fullName evidence="3">DNA topoisomerase</fullName>
        <ecNumber evidence="3">5.6.2.1</ecNumber>
    </recommendedName>
</protein>
<evidence type="ECO:0000259" key="7">
    <source>
        <dbReference type="Pfam" id="PF01028"/>
    </source>
</evidence>
<dbReference type="SUPFAM" id="SSF56349">
    <property type="entry name" value="DNA breaking-rejoining enzymes"/>
    <property type="match status" value="1"/>
</dbReference>
<dbReference type="Gene3D" id="3.90.15.10">
    <property type="entry name" value="Topoisomerase I, Chain A, domain 3"/>
    <property type="match status" value="1"/>
</dbReference>
<comment type="similarity">
    <text evidence="2">Belongs to the type IB topoisomerase family.</text>
</comment>
<evidence type="ECO:0000256" key="4">
    <source>
        <dbReference type="ARBA" id="ARBA00023029"/>
    </source>
</evidence>